<dbReference type="RefSeq" id="WP_118420907.1">
    <property type="nucleotide sequence ID" value="NZ_QRZF01000002.1"/>
</dbReference>
<proteinExistence type="inferred from homology"/>
<sequence>MANSNTETEVFVYADWEMYDSPRLIGILYYSSVRGKDTYSFEYDATWLKEGIEIDPELPLFSGRLYSASSNNFGVFQDSAPDRWGMKLIKRREALLAKAEKRSLKRIVAIDFLLGIYDRHRMGGLRYKTDKDGEFVCEDKSLAAPPWASLRQLEHAVEQYEKNADKLDEETLKWINQLFAPGSSLGGARPKADVTDANQYPWIAKFPSKNDTTDIGLWEIIVHDLAIKAGITVPQAQIKQFRSKYHTYLSKRFDRTETGKRIHYSSAMTLLNRSDGDDASEGSSYLDIVELIKSISFRPIEDLEELFRRVMFSVCVSNTDDHLRNHGFLYTENGWMLSPAFDINPNEDGIGLKLNINEDDNSLDMDLVMLTAKYYLISEKRAEEIKNEVVNAVKLWRSVAKKYHASESEIVLKSLAFNIINNHI</sequence>
<dbReference type="Gene3D" id="1.10.1070.20">
    <property type="match status" value="1"/>
</dbReference>
<organism evidence="7 8">
    <name type="scientific">Bacteroides intestinalis</name>
    <dbReference type="NCBI Taxonomy" id="329854"/>
    <lineage>
        <taxon>Bacteria</taxon>
        <taxon>Pseudomonadati</taxon>
        <taxon>Bacteroidota</taxon>
        <taxon>Bacteroidia</taxon>
        <taxon>Bacteroidales</taxon>
        <taxon>Bacteroidaceae</taxon>
        <taxon>Bacteroides</taxon>
    </lineage>
</organism>
<dbReference type="InterPro" id="IPR017508">
    <property type="entry name" value="HipA_N1"/>
</dbReference>
<dbReference type="GO" id="GO:0005829">
    <property type="term" value="C:cytosol"/>
    <property type="evidence" value="ECO:0007669"/>
    <property type="project" value="TreeGrafter"/>
</dbReference>
<evidence type="ECO:0000259" key="5">
    <source>
        <dbReference type="Pfam" id="PF07804"/>
    </source>
</evidence>
<evidence type="ECO:0000256" key="2">
    <source>
        <dbReference type="ARBA" id="ARBA00022679"/>
    </source>
</evidence>
<evidence type="ECO:0000256" key="3">
    <source>
        <dbReference type="ARBA" id="ARBA00022777"/>
    </source>
</evidence>
<dbReference type="AlphaFoldDB" id="A0A412YIL6"/>
<dbReference type="PANTHER" id="PTHR37419:SF8">
    <property type="entry name" value="TOXIN YJJJ"/>
    <property type="match status" value="1"/>
</dbReference>
<dbReference type="PANTHER" id="PTHR37419">
    <property type="entry name" value="SERINE/THREONINE-PROTEIN KINASE TOXIN HIPA"/>
    <property type="match status" value="1"/>
</dbReference>
<evidence type="ECO:0000256" key="1">
    <source>
        <dbReference type="ARBA" id="ARBA00010164"/>
    </source>
</evidence>
<protein>
    <submittedName>
        <fullName evidence="7">Type II toxin-antitoxin system HipA family toxin</fullName>
    </submittedName>
</protein>
<feature type="domain" description="HipA-like C-terminal" evidence="5">
    <location>
        <begin position="183"/>
        <end position="393"/>
    </location>
</feature>
<dbReference type="InterPro" id="IPR012893">
    <property type="entry name" value="HipA-like_C"/>
</dbReference>
<gene>
    <name evidence="7" type="ORF">DWW10_04200</name>
</gene>
<feature type="domain" description="HipA N-terminal subdomain 1" evidence="6">
    <location>
        <begin position="25"/>
        <end position="95"/>
    </location>
</feature>
<keyword evidence="2" id="KW-0808">Transferase</keyword>
<keyword evidence="3" id="KW-0418">Kinase</keyword>
<evidence type="ECO:0000313" key="8">
    <source>
        <dbReference type="Proteomes" id="UP000283850"/>
    </source>
</evidence>
<comment type="similarity">
    <text evidence="1">Belongs to the HipA Ser/Thr kinase family.</text>
</comment>
<dbReference type="EMBL" id="QRZF01000002">
    <property type="protein sequence ID" value="RGV57259.1"/>
    <property type="molecule type" value="Genomic_DNA"/>
</dbReference>
<evidence type="ECO:0000256" key="4">
    <source>
        <dbReference type="SAM" id="Coils"/>
    </source>
</evidence>
<dbReference type="Pfam" id="PF07804">
    <property type="entry name" value="HipA_C"/>
    <property type="match status" value="1"/>
</dbReference>
<evidence type="ECO:0000259" key="6">
    <source>
        <dbReference type="Pfam" id="PF13657"/>
    </source>
</evidence>
<comment type="caution">
    <text evidence="7">The sequence shown here is derived from an EMBL/GenBank/DDBJ whole genome shotgun (WGS) entry which is preliminary data.</text>
</comment>
<dbReference type="GO" id="GO:0004674">
    <property type="term" value="F:protein serine/threonine kinase activity"/>
    <property type="evidence" value="ECO:0007669"/>
    <property type="project" value="TreeGrafter"/>
</dbReference>
<dbReference type="Pfam" id="PF13657">
    <property type="entry name" value="Couple_hipA"/>
    <property type="match status" value="1"/>
</dbReference>
<keyword evidence="4" id="KW-0175">Coiled coil</keyword>
<feature type="coiled-coil region" evidence="4">
    <location>
        <begin position="150"/>
        <end position="177"/>
    </location>
</feature>
<reference evidence="7 8" key="1">
    <citation type="submission" date="2018-08" db="EMBL/GenBank/DDBJ databases">
        <title>A genome reference for cultivated species of the human gut microbiota.</title>
        <authorList>
            <person name="Zou Y."/>
            <person name="Xue W."/>
            <person name="Luo G."/>
        </authorList>
    </citation>
    <scope>NUCLEOTIDE SEQUENCE [LARGE SCALE GENOMIC DNA]</scope>
    <source>
        <strain evidence="7 8">AF14-32</strain>
    </source>
</reference>
<evidence type="ECO:0000313" key="7">
    <source>
        <dbReference type="EMBL" id="RGV57259.1"/>
    </source>
</evidence>
<accession>A0A412YIL6</accession>
<name>A0A412YIL6_9BACE</name>
<dbReference type="Proteomes" id="UP000283850">
    <property type="component" value="Unassembled WGS sequence"/>
</dbReference>
<dbReference type="InterPro" id="IPR052028">
    <property type="entry name" value="HipA_Ser/Thr_kinase"/>
</dbReference>